<evidence type="ECO:0000313" key="2">
    <source>
        <dbReference type="Proteomes" id="UP000681722"/>
    </source>
</evidence>
<dbReference type="Proteomes" id="UP000681722">
    <property type="component" value="Unassembled WGS sequence"/>
</dbReference>
<reference evidence="1" key="1">
    <citation type="submission" date="2021-02" db="EMBL/GenBank/DDBJ databases">
        <authorList>
            <person name="Nowell W R."/>
        </authorList>
    </citation>
    <scope>NUCLEOTIDE SEQUENCE</scope>
</reference>
<dbReference type="AlphaFoldDB" id="A0A8S2YGE3"/>
<proteinExistence type="predicted"/>
<accession>A0A8S2YGE3</accession>
<name>A0A8S2YGE3_9BILA</name>
<comment type="caution">
    <text evidence="1">The sequence shown here is derived from an EMBL/GenBank/DDBJ whole genome shotgun (WGS) entry which is preliminary data.</text>
</comment>
<protein>
    <submittedName>
        <fullName evidence="1">Uncharacterized protein</fullName>
    </submittedName>
</protein>
<sequence length="77" mass="8904">MPAKRSRLQTDIFSGVIKEDTGERTLRINIENFIKKDNTLKDNTVIEEIVRKSLDRLKKSSQKTSSKTIYQLATILH</sequence>
<evidence type="ECO:0000313" key="1">
    <source>
        <dbReference type="EMBL" id="CAF4553559.1"/>
    </source>
</evidence>
<gene>
    <name evidence="1" type="ORF">SRO942_LOCUS47088</name>
</gene>
<organism evidence="1 2">
    <name type="scientific">Didymodactylos carnosus</name>
    <dbReference type="NCBI Taxonomy" id="1234261"/>
    <lineage>
        <taxon>Eukaryota</taxon>
        <taxon>Metazoa</taxon>
        <taxon>Spiralia</taxon>
        <taxon>Gnathifera</taxon>
        <taxon>Rotifera</taxon>
        <taxon>Eurotatoria</taxon>
        <taxon>Bdelloidea</taxon>
        <taxon>Philodinida</taxon>
        <taxon>Philodinidae</taxon>
        <taxon>Didymodactylos</taxon>
    </lineage>
</organism>
<dbReference type="EMBL" id="CAJOBC010116362">
    <property type="protein sequence ID" value="CAF4553559.1"/>
    <property type="molecule type" value="Genomic_DNA"/>
</dbReference>